<name>A0ABV7F719_9BURK</name>
<accession>A0ABV7F719</accession>
<gene>
    <name evidence="1" type="ORF">ACFOFO_23610</name>
</gene>
<sequence length="64" mass="6806">MFLVEAVVTLVEPATHRIDCIVAFVAGALSGHQLAQSRANVDHALDALALLLILVIDKFIVAVI</sequence>
<reference evidence="2" key="1">
    <citation type="journal article" date="2019" name="Int. J. Syst. Evol. Microbiol.">
        <title>The Global Catalogue of Microorganisms (GCM) 10K type strain sequencing project: providing services to taxonomists for standard genome sequencing and annotation.</title>
        <authorList>
            <consortium name="The Broad Institute Genomics Platform"/>
            <consortium name="The Broad Institute Genome Sequencing Center for Infectious Disease"/>
            <person name="Wu L."/>
            <person name="Ma J."/>
        </authorList>
    </citation>
    <scope>NUCLEOTIDE SEQUENCE [LARGE SCALE GENOMIC DNA]</scope>
    <source>
        <strain evidence="2">KCTC 42986</strain>
    </source>
</reference>
<dbReference type="EMBL" id="JBHRTP010000091">
    <property type="protein sequence ID" value="MFC3110904.1"/>
    <property type="molecule type" value="Genomic_DNA"/>
</dbReference>
<dbReference type="Proteomes" id="UP001595530">
    <property type="component" value="Unassembled WGS sequence"/>
</dbReference>
<comment type="caution">
    <text evidence="1">The sequence shown here is derived from an EMBL/GenBank/DDBJ whole genome shotgun (WGS) entry which is preliminary data.</text>
</comment>
<proteinExistence type="predicted"/>
<evidence type="ECO:0000313" key="1">
    <source>
        <dbReference type="EMBL" id="MFC3110904.1"/>
    </source>
</evidence>
<dbReference type="RefSeq" id="WP_390333151.1">
    <property type="nucleotide sequence ID" value="NZ_JBHRTP010000091.1"/>
</dbReference>
<evidence type="ECO:0000313" key="2">
    <source>
        <dbReference type="Proteomes" id="UP001595530"/>
    </source>
</evidence>
<protein>
    <submittedName>
        <fullName evidence="1">Uncharacterized protein</fullName>
    </submittedName>
</protein>
<keyword evidence="2" id="KW-1185">Reference proteome</keyword>
<organism evidence="1 2">
    <name type="scientific">Undibacterium arcticum</name>
    <dbReference type="NCBI Taxonomy" id="1762892"/>
    <lineage>
        <taxon>Bacteria</taxon>
        <taxon>Pseudomonadati</taxon>
        <taxon>Pseudomonadota</taxon>
        <taxon>Betaproteobacteria</taxon>
        <taxon>Burkholderiales</taxon>
        <taxon>Oxalobacteraceae</taxon>
        <taxon>Undibacterium</taxon>
    </lineage>
</organism>